<dbReference type="RefSeq" id="WP_046281919.1">
    <property type="nucleotide sequence ID" value="NZ_LATL02000036.1"/>
</dbReference>
<organism evidence="3 4">
    <name type="scientific">Limnoraphis robusta CS-951</name>
    <dbReference type="NCBI Taxonomy" id="1637645"/>
    <lineage>
        <taxon>Bacteria</taxon>
        <taxon>Bacillati</taxon>
        <taxon>Cyanobacteriota</taxon>
        <taxon>Cyanophyceae</taxon>
        <taxon>Oscillatoriophycideae</taxon>
        <taxon>Oscillatoriales</taxon>
        <taxon>Sirenicapillariaceae</taxon>
        <taxon>Limnoraphis</taxon>
    </lineage>
</organism>
<feature type="domain" description="VTT" evidence="2">
    <location>
        <begin position="70"/>
        <end position="187"/>
    </location>
</feature>
<dbReference type="PANTHER" id="PTHR46826">
    <property type="match status" value="1"/>
</dbReference>
<feature type="transmembrane region" description="Helical" evidence="1">
    <location>
        <begin position="15"/>
        <end position="33"/>
    </location>
</feature>
<feature type="transmembrane region" description="Helical" evidence="1">
    <location>
        <begin position="80"/>
        <end position="104"/>
    </location>
</feature>
<dbReference type="PANTHER" id="PTHR46826:SF1">
    <property type="entry name" value="TVP38_TMEM64 FAMILY MEMBRANE PROTEIN YDJX"/>
    <property type="match status" value="1"/>
</dbReference>
<dbReference type="Pfam" id="PF09335">
    <property type="entry name" value="VTT_dom"/>
    <property type="match status" value="1"/>
</dbReference>
<dbReference type="InterPro" id="IPR053240">
    <property type="entry name" value="VTT_domain"/>
</dbReference>
<feature type="transmembrane region" description="Helical" evidence="1">
    <location>
        <begin position="168"/>
        <end position="188"/>
    </location>
</feature>
<keyword evidence="1" id="KW-1133">Transmembrane helix</keyword>
<reference evidence="3 4" key="1">
    <citation type="submission" date="2015-06" db="EMBL/GenBank/DDBJ databases">
        <title>Draft genome assembly of filamentous brackish cyanobacterium Limnoraphis robusta strain CS-951.</title>
        <authorList>
            <person name="Willis A."/>
            <person name="Parks M."/>
            <person name="Burford M.A."/>
        </authorList>
    </citation>
    <scope>NUCLEOTIDE SEQUENCE [LARGE SCALE GENOMIC DNA]</scope>
    <source>
        <strain evidence="3 4">CS-951</strain>
    </source>
</reference>
<feature type="transmembrane region" description="Helical" evidence="1">
    <location>
        <begin position="200"/>
        <end position="218"/>
    </location>
</feature>
<dbReference type="AlphaFoldDB" id="A0A0F5Y833"/>
<name>A0A0F5Y833_9CYAN</name>
<feature type="transmembrane region" description="Helical" evidence="1">
    <location>
        <begin position="53"/>
        <end position="73"/>
    </location>
</feature>
<feature type="transmembrane region" description="Helical" evidence="1">
    <location>
        <begin position="139"/>
        <end position="161"/>
    </location>
</feature>
<evidence type="ECO:0000259" key="2">
    <source>
        <dbReference type="Pfam" id="PF09335"/>
    </source>
</evidence>
<gene>
    <name evidence="3" type="ORF">WN50_28100</name>
</gene>
<evidence type="ECO:0000256" key="1">
    <source>
        <dbReference type="SAM" id="Phobius"/>
    </source>
</evidence>
<accession>A0A0F5Y833</accession>
<sequence length="230" mass="26125">MPLLTFKKRIKSQRFWLTLSLTSLLWIAYFSPWKFESLDPVSLTNSIEKLGNWAVLGYILLYILLTIVGIPAIPLTMAGGIFWGLVWGTFWSVIAATMGAIAAFGVTRYLLQNWAQKTFSHHRALRKFHRASLKNPLKFVLFVRLAPIFPFNLANFLFGLTVIQWKPYVLGTFLGIIPGTFTYTWLGISGKQAIEGSNRLSIFLALAIAVGLCLLPRVTRQRLQYHEETE</sequence>
<protein>
    <submittedName>
        <fullName evidence="3">Gammaproteobacterial enzyme C-terminal transmembrane domain protein</fullName>
    </submittedName>
</protein>
<keyword evidence="1" id="KW-0472">Membrane</keyword>
<dbReference type="Proteomes" id="UP000033607">
    <property type="component" value="Unassembled WGS sequence"/>
</dbReference>
<dbReference type="EMBL" id="LATL02000036">
    <property type="protein sequence ID" value="KKD34923.1"/>
    <property type="molecule type" value="Genomic_DNA"/>
</dbReference>
<evidence type="ECO:0000313" key="3">
    <source>
        <dbReference type="EMBL" id="KKD34923.1"/>
    </source>
</evidence>
<proteinExistence type="predicted"/>
<dbReference type="InterPro" id="IPR032816">
    <property type="entry name" value="VTT_dom"/>
</dbReference>
<keyword evidence="1 3" id="KW-0812">Transmembrane</keyword>
<comment type="caution">
    <text evidence="3">The sequence shown here is derived from an EMBL/GenBank/DDBJ whole genome shotgun (WGS) entry which is preliminary data.</text>
</comment>
<evidence type="ECO:0000313" key="4">
    <source>
        <dbReference type="Proteomes" id="UP000033607"/>
    </source>
</evidence>
<dbReference type="OrthoDB" id="9812980at2"/>